<dbReference type="AlphaFoldDB" id="A0A9X8RCA6"/>
<dbReference type="Proteomes" id="UP000185829">
    <property type="component" value="Unassembled WGS sequence"/>
</dbReference>
<feature type="transmembrane region" description="Helical" evidence="1">
    <location>
        <begin position="95"/>
        <end position="119"/>
    </location>
</feature>
<organism evidence="2 3">
    <name type="scientific">Peribacillus simplex</name>
    <dbReference type="NCBI Taxonomy" id="1478"/>
    <lineage>
        <taxon>Bacteria</taxon>
        <taxon>Bacillati</taxon>
        <taxon>Bacillota</taxon>
        <taxon>Bacilli</taxon>
        <taxon>Bacillales</taxon>
        <taxon>Bacillaceae</taxon>
        <taxon>Peribacillus</taxon>
    </lineage>
</organism>
<dbReference type="RefSeq" id="WP_076370381.1">
    <property type="nucleotide sequence ID" value="NZ_FTMX01000006.1"/>
</dbReference>
<protein>
    <submittedName>
        <fullName evidence="2">Uncharacterized protein</fullName>
    </submittedName>
</protein>
<evidence type="ECO:0000313" key="3">
    <source>
        <dbReference type="Proteomes" id="UP000185829"/>
    </source>
</evidence>
<accession>A0A9X8RCA6</accession>
<feature type="transmembrane region" description="Helical" evidence="1">
    <location>
        <begin position="62"/>
        <end position="83"/>
    </location>
</feature>
<evidence type="ECO:0000256" key="1">
    <source>
        <dbReference type="SAM" id="Phobius"/>
    </source>
</evidence>
<name>A0A9X8RCA6_9BACI</name>
<evidence type="ECO:0000313" key="2">
    <source>
        <dbReference type="EMBL" id="SIR86597.1"/>
    </source>
</evidence>
<keyword evidence="1" id="KW-0472">Membrane</keyword>
<dbReference type="EMBL" id="FTMX01000006">
    <property type="protein sequence ID" value="SIR86597.1"/>
    <property type="molecule type" value="Genomic_DNA"/>
</dbReference>
<comment type="caution">
    <text evidence="2">The sequence shown here is derived from an EMBL/GenBank/DDBJ whole genome shotgun (WGS) entry which is preliminary data.</text>
</comment>
<sequence>MVVGNSLENVKTHKKLGLGSLSLLLFLLGLLFSFSFGKYGAFGDHILRFIGINPWSNGDTGLHYTIFYALTFYIPGLMVGYKFKNDWGAKIGKNLSLILVVLVLFLVVLVLVSLLFFAVV</sequence>
<reference evidence="2 3" key="1">
    <citation type="submission" date="2017-01" db="EMBL/GenBank/DDBJ databases">
        <authorList>
            <person name="Varghese N."/>
            <person name="Submissions S."/>
        </authorList>
    </citation>
    <scope>NUCLEOTIDE SEQUENCE [LARGE SCALE GENOMIC DNA]</scope>
    <source>
        <strain evidence="2 3">RUG2-6</strain>
    </source>
</reference>
<keyword evidence="1" id="KW-0812">Transmembrane</keyword>
<proteinExistence type="predicted"/>
<keyword evidence="1" id="KW-1133">Transmembrane helix</keyword>
<gene>
    <name evidence="2" type="ORF">SAMN05878482_106271</name>
</gene>
<feature type="transmembrane region" description="Helical" evidence="1">
    <location>
        <begin position="21"/>
        <end position="42"/>
    </location>
</feature>